<dbReference type="InterPro" id="IPR003593">
    <property type="entry name" value="AAA+_ATPase"/>
</dbReference>
<dbReference type="CDD" id="cd03220">
    <property type="entry name" value="ABC_KpsT_Wzt"/>
    <property type="match status" value="1"/>
</dbReference>
<protein>
    <submittedName>
        <fullName evidence="6">ABC transporter ATP-binding protein</fullName>
    </submittedName>
</protein>
<dbReference type="CDD" id="cd10147">
    <property type="entry name" value="Wzt_C-like"/>
    <property type="match status" value="1"/>
</dbReference>
<keyword evidence="4 6" id="KW-0067">ATP-binding</keyword>
<dbReference type="GO" id="GO:0005524">
    <property type="term" value="F:ATP binding"/>
    <property type="evidence" value="ECO:0007669"/>
    <property type="project" value="UniProtKB-KW"/>
</dbReference>
<dbReference type="InterPro" id="IPR003439">
    <property type="entry name" value="ABC_transporter-like_ATP-bd"/>
</dbReference>
<sequence>MSLLKVENVGKAFYSYRSEWARFARWFGFRTKASSATWVLKDISFEINKGEAIGIIGVNGAGKSTLLKLITGTLMPSKGRISVNGRISAMLELGMGFNPDLTGRSNVFHAAGMMGFSTDQILQKIDEIEAFAEIGEYFDQSVRMYSSGMQMRVAFAVATAFRPEILIVDEALSVGDAYFQHKSFARIRQFQKEGTTLLIVSHDKSAIQSLCNRAILLNRGEVVKDSNPEEAFDYYNAIIAEKEGQKIEVKQHESGKEQVVSGNGFATVDGIRLLNHKGQEVEVINVGENICLEVKVKVNKVLDSLVLGYGIKDRIGQVIYGTNTYHTKQVLECVNKGALKFNINFIANLGPGSYSIQTALCEGESHMSNSYEWKDLALVFEVINSKEHFVGSNFLPPLIEIEKG</sequence>
<dbReference type="Pfam" id="PF00005">
    <property type="entry name" value="ABC_tran"/>
    <property type="match status" value="1"/>
</dbReference>
<keyword evidence="2" id="KW-0813">Transport</keyword>
<dbReference type="Gene3D" id="3.40.50.300">
    <property type="entry name" value="P-loop containing nucleotide triphosphate hydrolases"/>
    <property type="match status" value="1"/>
</dbReference>
<evidence type="ECO:0000256" key="4">
    <source>
        <dbReference type="ARBA" id="ARBA00022840"/>
    </source>
</evidence>
<evidence type="ECO:0000259" key="5">
    <source>
        <dbReference type="PROSITE" id="PS50893"/>
    </source>
</evidence>
<reference evidence="7" key="1">
    <citation type="journal article" date="2019" name="Int. J. Syst. Evol. Microbiol.">
        <title>The Global Catalogue of Microorganisms (GCM) 10K type strain sequencing project: providing services to taxonomists for standard genome sequencing and annotation.</title>
        <authorList>
            <consortium name="The Broad Institute Genomics Platform"/>
            <consortium name="The Broad Institute Genome Sequencing Center for Infectious Disease"/>
            <person name="Wu L."/>
            <person name="Ma J."/>
        </authorList>
    </citation>
    <scope>NUCLEOTIDE SEQUENCE [LARGE SCALE GENOMIC DNA]</scope>
    <source>
        <strain evidence="7">CGMCC 1.13718</strain>
    </source>
</reference>
<dbReference type="PROSITE" id="PS50893">
    <property type="entry name" value="ABC_TRANSPORTER_2"/>
    <property type="match status" value="1"/>
</dbReference>
<dbReference type="PROSITE" id="PS00211">
    <property type="entry name" value="ABC_TRANSPORTER_1"/>
    <property type="match status" value="1"/>
</dbReference>
<dbReference type="Gene3D" id="2.70.50.60">
    <property type="entry name" value="abc- transporter (atp binding component) like domain"/>
    <property type="match status" value="1"/>
</dbReference>
<dbReference type="InterPro" id="IPR027417">
    <property type="entry name" value="P-loop_NTPase"/>
</dbReference>
<gene>
    <name evidence="6" type="ORF">ACFPDQ_06275</name>
</gene>
<dbReference type="InterPro" id="IPR050683">
    <property type="entry name" value="Bact_Polysacc_Export_ATP-bd"/>
</dbReference>
<dbReference type="InterPro" id="IPR029439">
    <property type="entry name" value="Wzt_C"/>
</dbReference>
<dbReference type="Proteomes" id="UP001595926">
    <property type="component" value="Unassembled WGS sequence"/>
</dbReference>
<evidence type="ECO:0000313" key="7">
    <source>
        <dbReference type="Proteomes" id="UP001595926"/>
    </source>
</evidence>
<comment type="similarity">
    <text evidence="1">Belongs to the ABC transporter superfamily.</text>
</comment>
<proteinExistence type="inferred from homology"/>
<comment type="caution">
    <text evidence="6">The sequence shown here is derived from an EMBL/GenBank/DDBJ whole genome shotgun (WGS) entry which is preliminary data.</text>
</comment>
<name>A0ABV9TCC4_9GAMM</name>
<dbReference type="PANTHER" id="PTHR46743">
    <property type="entry name" value="TEICHOIC ACIDS EXPORT ATP-BINDING PROTEIN TAGH"/>
    <property type="match status" value="1"/>
</dbReference>
<feature type="domain" description="ABC transporter" evidence="5">
    <location>
        <begin position="4"/>
        <end position="244"/>
    </location>
</feature>
<keyword evidence="3" id="KW-0547">Nucleotide-binding</keyword>
<dbReference type="SMART" id="SM00382">
    <property type="entry name" value="AAA"/>
    <property type="match status" value="1"/>
</dbReference>
<evidence type="ECO:0000256" key="3">
    <source>
        <dbReference type="ARBA" id="ARBA00022741"/>
    </source>
</evidence>
<dbReference type="Pfam" id="PF14524">
    <property type="entry name" value="Wzt_C"/>
    <property type="match status" value="1"/>
</dbReference>
<organism evidence="6 7">
    <name type="scientific">Pseudofrancisella aestuarii</name>
    <dbReference type="NCBI Taxonomy" id="2670347"/>
    <lineage>
        <taxon>Bacteria</taxon>
        <taxon>Pseudomonadati</taxon>
        <taxon>Pseudomonadota</taxon>
        <taxon>Gammaproteobacteria</taxon>
        <taxon>Thiotrichales</taxon>
        <taxon>Francisellaceae</taxon>
        <taxon>Pseudofrancisella</taxon>
    </lineage>
</organism>
<dbReference type="InterPro" id="IPR017871">
    <property type="entry name" value="ABC_transporter-like_CS"/>
</dbReference>
<evidence type="ECO:0000256" key="1">
    <source>
        <dbReference type="ARBA" id="ARBA00005417"/>
    </source>
</evidence>
<accession>A0ABV9TCC4</accession>
<keyword evidence="7" id="KW-1185">Reference proteome</keyword>
<dbReference type="InterPro" id="IPR015860">
    <property type="entry name" value="ABC_transpr_TagH-like"/>
</dbReference>
<dbReference type="SUPFAM" id="SSF52540">
    <property type="entry name" value="P-loop containing nucleoside triphosphate hydrolases"/>
    <property type="match status" value="1"/>
</dbReference>
<evidence type="ECO:0000313" key="6">
    <source>
        <dbReference type="EMBL" id="MFC4892652.1"/>
    </source>
</evidence>
<dbReference type="EMBL" id="JBHSJH010000002">
    <property type="protein sequence ID" value="MFC4892652.1"/>
    <property type="molecule type" value="Genomic_DNA"/>
</dbReference>
<dbReference type="PANTHER" id="PTHR46743:SF2">
    <property type="entry name" value="TEICHOIC ACIDS EXPORT ATP-BINDING PROTEIN TAGH"/>
    <property type="match status" value="1"/>
</dbReference>
<evidence type="ECO:0000256" key="2">
    <source>
        <dbReference type="ARBA" id="ARBA00022448"/>
    </source>
</evidence>
<dbReference type="RefSeq" id="WP_119330015.1">
    <property type="nucleotide sequence ID" value="NZ_JBHSJH010000002.1"/>
</dbReference>